<protein>
    <submittedName>
        <fullName evidence="2">Uncharacterized protein</fullName>
    </submittedName>
</protein>
<reference evidence="2 3" key="1">
    <citation type="journal article" date="2015" name="Genome Biol. Evol.">
        <title>Comparative Genomics of a Bacterivorous Green Alga Reveals Evolutionary Causalities and Consequences of Phago-Mixotrophic Mode of Nutrition.</title>
        <authorList>
            <person name="Burns J.A."/>
            <person name="Paasch A."/>
            <person name="Narechania A."/>
            <person name="Kim E."/>
        </authorList>
    </citation>
    <scope>NUCLEOTIDE SEQUENCE [LARGE SCALE GENOMIC DNA]</scope>
    <source>
        <strain evidence="2 3">PLY_AMNH</strain>
    </source>
</reference>
<accession>A0AAE0BVP4</accession>
<proteinExistence type="predicted"/>
<name>A0AAE0BVP4_9CHLO</name>
<gene>
    <name evidence="2" type="ORF">CYMTET_47332</name>
</gene>
<evidence type="ECO:0000256" key="1">
    <source>
        <dbReference type="SAM" id="MobiDB-lite"/>
    </source>
</evidence>
<keyword evidence="3" id="KW-1185">Reference proteome</keyword>
<evidence type="ECO:0000313" key="3">
    <source>
        <dbReference type="Proteomes" id="UP001190700"/>
    </source>
</evidence>
<evidence type="ECO:0000313" key="2">
    <source>
        <dbReference type="EMBL" id="KAK3243063.1"/>
    </source>
</evidence>
<dbReference type="EMBL" id="LGRX02033090">
    <property type="protein sequence ID" value="KAK3243063.1"/>
    <property type="molecule type" value="Genomic_DNA"/>
</dbReference>
<dbReference type="AlphaFoldDB" id="A0AAE0BVP4"/>
<organism evidence="2 3">
    <name type="scientific">Cymbomonas tetramitiformis</name>
    <dbReference type="NCBI Taxonomy" id="36881"/>
    <lineage>
        <taxon>Eukaryota</taxon>
        <taxon>Viridiplantae</taxon>
        <taxon>Chlorophyta</taxon>
        <taxon>Pyramimonadophyceae</taxon>
        <taxon>Pyramimonadales</taxon>
        <taxon>Pyramimonadaceae</taxon>
        <taxon>Cymbomonas</taxon>
    </lineage>
</organism>
<feature type="region of interest" description="Disordered" evidence="1">
    <location>
        <begin position="26"/>
        <end position="45"/>
    </location>
</feature>
<comment type="caution">
    <text evidence="2">The sequence shown here is derived from an EMBL/GenBank/DDBJ whole genome shotgun (WGS) entry which is preliminary data.</text>
</comment>
<sequence>MDSFDVSLDDIDFTESFDFVWLPDTDQGEEIDSRPPTAEPMDSLTRSVQEDIPEWQRITCERVRKEWKGVLVPPRMVQYRVGDSVMRRNKQIAHELGMYVDGVPLPCVHPLNRFLYWHKADFDKTDLSILHSTTKKRSREQSLYECIRSRGLHALNEQQNRFFTVGSMPLLSLRGALTVPCGITKDPIEGLPRAEQVMDRPAVDPYAHGGWRPYFVVEAMGPGVTPEHGFTMTADDVVKWTSSNKNCIFHYRRSFDYVSTEE</sequence>
<dbReference type="Proteomes" id="UP001190700">
    <property type="component" value="Unassembled WGS sequence"/>
</dbReference>